<dbReference type="GO" id="GO:0005886">
    <property type="term" value="C:plasma membrane"/>
    <property type="evidence" value="ECO:0007669"/>
    <property type="project" value="TreeGrafter"/>
</dbReference>
<keyword evidence="3 8" id="KW-0732">Signal</keyword>
<reference evidence="10" key="1">
    <citation type="submission" date="2023-01" db="EMBL/GenBank/DDBJ databases">
        <title>The chitinases involved in constricting ring structure development in the nematode-trapping fungus Drechslerella dactyloides.</title>
        <authorList>
            <person name="Wang R."/>
            <person name="Zhang L."/>
            <person name="Tang P."/>
            <person name="Li S."/>
            <person name="Liang L."/>
        </authorList>
    </citation>
    <scope>NUCLEOTIDE SEQUENCE</scope>
    <source>
        <strain evidence="10">YMF1.00031</strain>
    </source>
</reference>
<feature type="signal peptide" evidence="8">
    <location>
        <begin position="1"/>
        <end position="18"/>
    </location>
</feature>
<accession>A0AAD6J3L9</accession>
<feature type="region of interest" description="Disordered" evidence="7">
    <location>
        <begin position="1051"/>
        <end position="1119"/>
    </location>
</feature>
<evidence type="ECO:0000256" key="3">
    <source>
        <dbReference type="ARBA" id="ARBA00022729"/>
    </source>
</evidence>
<dbReference type="Pfam" id="PF01822">
    <property type="entry name" value="WSC"/>
    <property type="match status" value="1"/>
</dbReference>
<feature type="compositionally biased region" description="Low complexity" evidence="7">
    <location>
        <begin position="1051"/>
        <end position="1099"/>
    </location>
</feature>
<dbReference type="SMART" id="SM00321">
    <property type="entry name" value="WSC"/>
    <property type="match status" value="1"/>
</dbReference>
<dbReference type="Proteomes" id="UP001221413">
    <property type="component" value="Unassembled WGS sequence"/>
</dbReference>
<evidence type="ECO:0000313" key="11">
    <source>
        <dbReference type="Proteomes" id="UP001221413"/>
    </source>
</evidence>
<evidence type="ECO:0000313" key="10">
    <source>
        <dbReference type="EMBL" id="KAJ6263893.1"/>
    </source>
</evidence>
<evidence type="ECO:0000256" key="2">
    <source>
        <dbReference type="ARBA" id="ARBA00022692"/>
    </source>
</evidence>
<dbReference type="EMBL" id="JAQGDS010000001">
    <property type="protein sequence ID" value="KAJ6263893.1"/>
    <property type="molecule type" value="Genomic_DNA"/>
</dbReference>
<keyword evidence="5" id="KW-0472">Membrane</keyword>
<comment type="caution">
    <text evidence="10">The sequence shown here is derived from an EMBL/GenBank/DDBJ whole genome shotgun (WGS) entry which is preliminary data.</text>
</comment>
<organism evidence="10 11">
    <name type="scientific">Drechslerella dactyloides</name>
    <name type="common">Nematode-trapping fungus</name>
    <name type="synonym">Arthrobotrys dactyloides</name>
    <dbReference type="NCBI Taxonomy" id="74499"/>
    <lineage>
        <taxon>Eukaryota</taxon>
        <taxon>Fungi</taxon>
        <taxon>Dikarya</taxon>
        <taxon>Ascomycota</taxon>
        <taxon>Pezizomycotina</taxon>
        <taxon>Orbiliomycetes</taxon>
        <taxon>Orbiliales</taxon>
        <taxon>Orbiliaceae</taxon>
        <taxon>Drechslerella</taxon>
    </lineage>
</organism>
<evidence type="ECO:0000256" key="7">
    <source>
        <dbReference type="SAM" id="MobiDB-lite"/>
    </source>
</evidence>
<comment type="subcellular location">
    <subcellularLocation>
        <location evidence="1">Membrane</location>
        <topology evidence="1">Single-pass membrane protein</topology>
    </subcellularLocation>
</comment>
<keyword evidence="6" id="KW-0325">Glycoprotein</keyword>
<gene>
    <name evidence="10" type="ORF">Dda_0030</name>
</gene>
<sequence>MLCSLLFSIAGLLHAGRAFAAAATDEYQDADPAQSGYLPNHNIHPSVVNSSLFGELWRVAFSKNEKFYAKPLVYTPSIPGSRQMVILASTQNKIYAVDAVNGTIIRTRELVRPFQVADLDCSDLPNTIGVVGTPVIDPSTDVMFFYSKTYRGTANGVENGLYQFYGVNVADFTDVSGYPMVIDGHHADNDVGQYFTGGTHLQRPSLALINGVVYGAFGSHCDRFNYTGWIFAVNTDTRRIVSIFSTAVSPFTPPQDGTFNGGGGGSALWQGGMGLSTDSSSRLFFVTGNGDGHQNKDTPASGKTPLKTLDEAIVNMGIDPGTGKLSLSDYFEPYDYISLDAADRDLGAAGLAILDPGVFKGRGVNRMGVTGGKNGKAYVVNLDDLGGFKLGPGGTDNCIQTITLDNSAFGGAGSYPLEGGYFYFSPSSSPLAAYKFGTDENGKPVFTLAGKSSKPISGRMGPVTVTYFAGKAGTGIVWVCDNNAGLRAFSAVPVNGVLAEMTLPPTGGLNKFGRPAFGDGRVYVTTGSGILVALGSPVNLPLSCTDPIEFDRVTVGSLKTIIVNCTARIATKINGAVLISDSPFSVKNSSLPTGQLRQAATFQFPVQWDLSNTNAGYTPGAKTGALKILTTNSVSKYMTDQPLNLRGIVVSAAPYLDVNPGVVNFDGLIVGSESASMVSAIFTISNTGSSALRISSISYALTNQIDNSGITYSPVTENRDGTTNAGTAFTLSSLPDVGQAINPGASLSVLAAFKAVNGIGNYASVLKFESNGGSDRILLSASASTAPLARFEVQDSGNGAWKRTFSVDFGNVTSGSSVIRSIRFCNDGGSPLVITKSKPPGGSELFATSMTDDLYEGQNIVAGQCATGSIKFQPVPAVPNTDQHFVSESWVLNVNDLSFGLHEVAMQGFGQARQLGPLMPDGTARYRYLGCYRDAVNGRLFSKSLNMNSNATVERCTTTGLDTNSIFVGTQYRQECWRGDTPPPDIYFYPESAAKCTWSCTGDLTQPCGGEGKFMNVFYDKLRYTPNGAIISTTTTTTRKSSSLALTTKLTSASSLSTTSRRPTTTTSRKSTTTTTVATSKKPTTSTTATTTRASSSTTLHKEASRTTTTTTKAGPPNTVMTLSAALPTGPIENPGVGPWRHIGCWTDPPPSGIKALYPFKKNTADLMTFIKLGLDAQKVPERTHSKLGL</sequence>
<feature type="domain" description="WSC" evidence="9">
    <location>
        <begin position="925"/>
        <end position="1020"/>
    </location>
</feature>
<feature type="chain" id="PRO_5042114189" description="WSC domain-containing protein" evidence="8">
    <location>
        <begin position="19"/>
        <end position="1190"/>
    </location>
</feature>
<dbReference type="PANTHER" id="PTHR24269">
    <property type="entry name" value="KREMEN PROTEIN"/>
    <property type="match status" value="1"/>
</dbReference>
<name>A0AAD6J3L9_DREDA</name>
<evidence type="ECO:0000256" key="5">
    <source>
        <dbReference type="ARBA" id="ARBA00023136"/>
    </source>
</evidence>
<evidence type="ECO:0000256" key="6">
    <source>
        <dbReference type="ARBA" id="ARBA00023180"/>
    </source>
</evidence>
<dbReference type="PROSITE" id="PS51212">
    <property type="entry name" value="WSC"/>
    <property type="match status" value="1"/>
</dbReference>
<keyword evidence="11" id="KW-1185">Reference proteome</keyword>
<dbReference type="AlphaFoldDB" id="A0AAD6J3L9"/>
<evidence type="ECO:0000256" key="8">
    <source>
        <dbReference type="SAM" id="SignalP"/>
    </source>
</evidence>
<keyword evidence="4" id="KW-1133">Transmembrane helix</keyword>
<keyword evidence="2" id="KW-0812">Transmembrane</keyword>
<evidence type="ECO:0000259" key="9">
    <source>
        <dbReference type="PROSITE" id="PS51212"/>
    </source>
</evidence>
<evidence type="ECO:0000256" key="4">
    <source>
        <dbReference type="ARBA" id="ARBA00022989"/>
    </source>
</evidence>
<evidence type="ECO:0000256" key="1">
    <source>
        <dbReference type="ARBA" id="ARBA00004167"/>
    </source>
</evidence>
<dbReference type="SUPFAM" id="SSF50998">
    <property type="entry name" value="Quinoprotein alcohol dehydrogenase-like"/>
    <property type="match status" value="1"/>
</dbReference>
<dbReference type="PANTHER" id="PTHR24269:SF16">
    <property type="entry name" value="PROTEIN SLG1"/>
    <property type="match status" value="1"/>
</dbReference>
<dbReference type="InterPro" id="IPR051836">
    <property type="entry name" value="Kremen_rcpt"/>
</dbReference>
<proteinExistence type="predicted"/>
<dbReference type="InterPro" id="IPR011047">
    <property type="entry name" value="Quinoprotein_ADH-like_sf"/>
</dbReference>
<dbReference type="InterPro" id="IPR002889">
    <property type="entry name" value="WSC_carb-bd"/>
</dbReference>
<protein>
    <recommendedName>
        <fullName evidence="9">WSC domain-containing protein</fullName>
    </recommendedName>
</protein>